<dbReference type="GO" id="GO:0005507">
    <property type="term" value="F:copper ion binding"/>
    <property type="evidence" value="ECO:0007669"/>
    <property type="project" value="TreeGrafter"/>
</dbReference>
<evidence type="ECO:0000256" key="12">
    <source>
        <dbReference type="RuleBase" id="RU361274"/>
    </source>
</evidence>
<evidence type="ECO:0000256" key="9">
    <source>
        <dbReference type="ARBA" id="ARBA00047989"/>
    </source>
</evidence>
<evidence type="ECO:0000256" key="7">
    <source>
        <dbReference type="ARBA" id="ARBA00022801"/>
    </source>
</evidence>
<keyword evidence="6" id="KW-0479">Metal-binding</keyword>
<dbReference type="Proteomes" id="UP000186385">
    <property type="component" value="Unassembled WGS sequence"/>
</dbReference>
<evidence type="ECO:0000256" key="4">
    <source>
        <dbReference type="ARBA" id="ARBA00007353"/>
    </source>
</evidence>
<reference evidence="13" key="3">
    <citation type="submission" date="2017-03" db="EMBL/GenBank/DDBJ databases">
        <authorList>
            <person name="Dastager S.G."/>
            <person name="Neurgaonkar P.S."/>
            <person name="Dharne M.S."/>
        </authorList>
    </citation>
    <scope>NUCLEOTIDE SEQUENCE</scope>
    <source>
        <strain evidence="13">DSM 25145</strain>
    </source>
</reference>
<comment type="catalytic activity">
    <reaction evidence="10">
        <text>adenosine + phosphate = alpha-D-ribose 1-phosphate + adenine</text>
        <dbReference type="Rhea" id="RHEA:27642"/>
        <dbReference type="ChEBI" id="CHEBI:16335"/>
        <dbReference type="ChEBI" id="CHEBI:16708"/>
        <dbReference type="ChEBI" id="CHEBI:43474"/>
        <dbReference type="ChEBI" id="CHEBI:57720"/>
        <dbReference type="EC" id="2.4.2.1"/>
    </reaction>
    <physiologicalReaction direction="left-to-right" evidence="10">
        <dbReference type="Rhea" id="RHEA:27643"/>
    </physiologicalReaction>
</comment>
<comment type="cofactor">
    <cofactor evidence="2">
        <name>Zn(2+)</name>
        <dbReference type="ChEBI" id="CHEBI:29105"/>
    </cofactor>
</comment>
<evidence type="ECO:0000256" key="10">
    <source>
        <dbReference type="ARBA" id="ARBA00048968"/>
    </source>
</evidence>
<keyword evidence="16" id="KW-1185">Reference proteome</keyword>
<evidence type="ECO:0000256" key="11">
    <source>
        <dbReference type="ARBA" id="ARBA00049893"/>
    </source>
</evidence>
<dbReference type="GO" id="GO:0016787">
    <property type="term" value="F:hydrolase activity"/>
    <property type="evidence" value="ECO:0007669"/>
    <property type="project" value="UniProtKB-KW"/>
</dbReference>
<evidence type="ECO:0000313" key="16">
    <source>
        <dbReference type="Proteomes" id="UP000215545"/>
    </source>
</evidence>
<organism evidence="14 15">
    <name type="scientific">Domibacillus enclensis</name>
    <dbReference type="NCBI Taxonomy" id="1017273"/>
    <lineage>
        <taxon>Bacteria</taxon>
        <taxon>Bacillati</taxon>
        <taxon>Bacillota</taxon>
        <taxon>Bacilli</taxon>
        <taxon>Bacillales</taxon>
        <taxon>Bacillaceae</taxon>
        <taxon>Domibacillus</taxon>
    </lineage>
</organism>
<evidence type="ECO:0000256" key="6">
    <source>
        <dbReference type="ARBA" id="ARBA00022723"/>
    </source>
</evidence>
<dbReference type="Pfam" id="PF02578">
    <property type="entry name" value="Cu-oxidase_4"/>
    <property type="match status" value="1"/>
</dbReference>
<name>A0A1N6UAM5_9BACI</name>
<dbReference type="Gene3D" id="3.60.140.10">
    <property type="entry name" value="CNF1/YfiH-like putative cysteine hydrolases"/>
    <property type="match status" value="1"/>
</dbReference>
<comment type="catalytic activity">
    <reaction evidence="9">
        <text>adenosine + H2O + H(+) = inosine + NH4(+)</text>
        <dbReference type="Rhea" id="RHEA:24408"/>
        <dbReference type="ChEBI" id="CHEBI:15377"/>
        <dbReference type="ChEBI" id="CHEBI:15378"/>
        <dbReference type="ChEBI" id="CHEBI:16335"/>
        <dbReference type="ChEBI" id="CHEBI:17596"/>
        <dbReference type="ChEBI" id="CHEBI:28938"/>
        <dbReference type="EC" id="3.5.4.4"/>
    </reaction>
    <physiologicalReaction direction="left-to-right" evidence="9">
        <dbReference type="Rhea" id="RHEA:24409"/>
    </physiologicalReaction>
</comment>
<gene>
    <name evidence="13" type="ORF">B1B05_07710</name>
    <name evidence="14" type="ORF">SAMN05443094_103219</name>
</gene>
<evidence type="ECO:0000256" key="8">
    <source>
        <dbReference type="ARBA" id="ARBA00022833"/>
    </source>
</evidence>
<dbReference type="OrthoDB" id="4279at2"/>
<dbReference type="AlphaFoldDB" id="A0A1N6UAM5"/>
<evidence type="ECO:0000256" key="2">
    <source>
        <dbReference type="ARBA" id="ARBA00001947"/>
    </source>
</evidence>
<comment type="function">
    <text evidence="3">Purine nucleoside enzyme that catalyzes the phosphorolysis of adenosine and inosine nucleosides, yielding D-ribose 1-phosphate and the respective free bases, adenine and hypoxanthine. Also catalyzes the phosphorolysis of S-methyl-5'-thioadenosine into adenine and S-methyl-5-thio-alpha-D-ribose 1-phosphate. Also has adenosine deaminase activity.</text>
</comment>
<dbReference type="InterPro" id="IPR011324">
    <property type="entry name" value="Cytotoxic_necrot_fac-like_cat"/>
</dbReference>
<evidence type="ECO:0000256" key="1">
    <source>
        <dbReference type="ARBA" id="ARBA00000553"/>
    </source>
</evidence>
<comment type="similarity">
    <text evidence="4 12">Belongs to the purine nucleoside phosphorylase YfiH/LACC1 family.</text>
</comment>
<keyword evidence="5" id="KW-0808">Transferase</keyword>
<evidence type="ECO:0000313" key="15">
    <source>
        <dbReference type="Proteomes" id="UP000186385"/>
    </source>
</evidence>
<dbReference type="CDD" id="cd16833">
    <property type="entry name" value="YfiH"/>
    <property type="match status" value="1"/>
</dbReference>
<dbReference type="STRING" id="1017273.SAMN05443094_103219"/>
<keyword evidence="7" id="KW-0378">Hydrolase</keyword>
<dbReference type="PANTHER" id="PTHR30616">
    <property type="entry name" value="UNCHARACTERIZED PROTEIN YFIH"/>
    <property type="match status" value="1"/>
</dbReference>
<dbReference type="RefSeq" id="WP_045850164.1">
    <property type="nucleotide sequence ID" value="NZ_FTLX01000003.1"/>
</dbReference>
<dbReference type="PANTHER" id="PTHR30616:SF2">
    <property type="entry name" value="PURINE NUCLEOSIDE PHOSPHORYLASE LACC1"/>
    <property type="match status" value="1"/>
</dbReference>
<accession>A0A1N6UAM5</accession>
<reference evidence="14 15" key="1">
    <citation type="submission" date="2017-01" db="EMBL/GenBank/DDBJ databases">
        <authorList>
            <person name="Mah S.A."/>
            <person name="Swanson W.J."/>
            <person name="Moy G.W."/>
            <person name="Vacquier V.D."/>
        </authorList>
    </citation>
    <scope>NUCLEOTIDE SEQUENCE [LARGE SCALE GENOMIC DNA]</scope>
    <source>
        <strain evidence="14 15">NIO-1016</strain>
    </source>
</reference>
<dbReference type="NCBIfam" id="TIGR00726">
    <property type="entry name" value="peptidoglycan editing factor PgeF"/>
    <property type="match status" value="1"/>
</dbReference>
<dbReference type="SUPFAM" id="SSF64438">
    <property type="entry name" value="CNF1/YfiH-like putative cysteine hydrolases"/>
    <property type="match status" value="1"/>
</dbReference>
<comment type="catalytic activity">
    <reaction evidence="11">
        <text>S-methyl-5'-thioadenosine + phosphate = 5-(methylsulfanyl)-alpha-D-ribose 1-phosphate + adenine</text>
        <dbReference type="Rhea" id="RHEA:11852"/>
        <dbReference type="ChEBI" id="CHEBI:16708"/>
        <dbReference type="ChEBI" id="CHEBI:17509"/>
        <dbReference type="ChEBI" id="CHEBI:43474"/>
        <dbReference type="ChEBI" id="CHEBI:58533"/>
        <dbReference type="EC" id="2.4.2.28"/>
    </reaction>
    <physiologicalReaction direction="left-to-right" evidence="11">
        <dbReference type="Rhea" id="RHEA:11853"/>
    </physiologicalReaction>
</comment>
<dbReference type="Proteomes" id="UP000215545">
    <property type="component" value="Unassembled WGS sequence"/>
</dbReference>
<keyword evidence="8" id="KW-0862">Zinc</keyword>
<evidence type="ECO:0000313" key="13">
    <source>
        <dbReference type="EMBL" id="OXS78479.1"/>
    </source>
</evidence>
<dbReference type="GO" id="GO:0017061">
    <property type="term" value="F:S-methyl-5-thioadenosine phosphorylase activity"/>
    <property type="evidence" value="ECO:0007669"/>
    <property type="project" value="UniProtKB-EC"/>
</dbReference>
<dbReference type="EMBL" id="MWSK01000003">
    <property type="protein sequence ID" value="OXS78479.1"/>
    <property type="molecule type" value="Genomic_DNA"/>
</dbReference>
<comment type="catalytic activity">
    <reaction evidence="1">
        <text>inosine + phosphate = alpha-D-ribose 1-phosphate + hypoxanthine</text>
        <dbReference type="Rhea" id="RHEA:27646"/>
        <dbReference type="ChEBI" id="CHEBI:17368"/>
        <dbReference type="ChEBI" id="CHEBI:17596"/>
        <dbReference type="ChEBI" id="CHEBI:43474"/>
        <dbReference type="ChEBI" id="CHEBI:57720"/>
        <dbReference type="EC" id="2.4.2.1"/>
    </reaction>
    <physiologicalReaction direction="left-to-right" evidence="1">
        <dbReference type="Rhea" id="RHEA:27647"/>
    </physiologicalReaction>
</comment>
<sequence>MAEPFKKSKSGLYYLERWEQEAPGLVAGFTSKADGIGKYNGLNMAFHVHDDEASVRSNRKNISSKLAFPVDDWIGCEQTHEVHIKSVSKRDAGRGALDYASAFSATDGLYTVDTGVLLTLCYADCVPLYFFDRATKRVGTAHAGWKGSVGGIGSHMVKKWVKEGSQLPHIQAAIGPSICGSCYKVDKTVISAAEKWYERGEALPFWRSGKESDAYFISLQQLNKDILVKSGVLEENIMVTALCSSCSPDFFSHRRDDGRTGRMMGYIGWKEEDDEG</sequence>
<evidence type="ECO:0000313" key="14">
    <source>
        <dbReference type="EMBL" id="SIQ62728.1"/>
    </source>
</evidence>
<dbReference type="EMBL" id="FTLX01000003">
    <property type="protein sequence ID" value="SIQ62728.1"/>
    <property type="molecule type" value="Genomic_DNA"/>
</dbReference>
<dbReference type="InterPro" id="IPR038371">
    <property type="entry name" value="Cu_polyphenol_OxRdtase_sf"/>
</dbReference>
<proteinExistence type="inferred from homology"/>
<protein>
    <recommendedName>
        <fullName evidence="12">Purine nucleoside phosphorylase</fullName>
    </recommendedName>
</protein>
<evidence type="ECO:0000256" key="5">
    <source>
        <dbReference type="ARBA" id="ARBA00022679"/>
    </source>
</evidence>
<reference evidence="16" key="2">
    <citation type="submission" date="2017-03" db="EMBL/GenBank/DDBJ databases">
        <title>Bacillus sp. V-88(T) DSM27956, whole genome shotgun sequencing project.</title>
        <authorList>
            <person name="Dastager S.G."/>
            <person name="Neurgaonkar P.S."/>
            <person name="Dharne M.S."/>
        </authorList>
    </citation>
    <scope>NUCLEOTIDE SEQUENCE [LARGE SCALE GENOMIC DNA]</scope>
    <source>
        <strain evidence="16">DSM 25145</strain>
    </source>
</reference>
<evidence type="ECO:0000256" key="3">
    <source>
        <dbReference type="ARBA" id="ARBA00003215"/>
    </source>
</evidence>
<dbReference type="InterPro" id="IPR003730">
    <property type="entry name" value="Cu_polyphenol_OxRdtase"/>
</dbReference>